<dbReference type="eggNOG" id="ENOG5032U3H">
    <property type="taxonomic scope" value="Bacteria"/>
</dbReference>
<dbReference type="STRING" id="1121895.GCA_000378485_03425"/>
<dbReference type="RefSeq" id="WP_020214605.1">
    <property type="nucleotide sequence ID" value="NZ_JRLX01000047.1"/>
</dbReference>
<gene>
    <name evidence="2" type="ORF">Q765_20690</name>
</gene>
<organism evidence="2 3">
    <name type="scientific">Flavobacterium rivuli WB 3.3-2 = DSM 21788</name>
    <dbReference type="NCBI Taxonomy" id="1121895"/>
    <lineage>
        <taxon>Bacteria</taxon>
        <taxon>Pseudomonadati</taxon>
        <taxon>Bacteroidota</taxon>
        <taxon>Flavobacteriia</taxon>
        <taxon>Flavobacteriales</taxon>
        <taxon>Flavobacteriaceae</taxon>
        <taxon>Flavobacterium</taxon>
    </lineage>
</organism>
<feature type="signal peptide" evidence="1">
    <location>
        <begin position="1"/>
        <end position="26"/>
    </location>
</feature>
<proteinExistence type="predicted"/>
<feature type="chain" id="PRO_5002002613" description="Outer membrane protein beta-barrel domain-containing protein" evidence="1">
    <location>
        <begin position="27"/>
        <end position="175"/>
    </location>
</feature>
<evidence type="ECO:0000313" key="2">
    <source>
        <dbReference type="EMBL" id="KGO84604.1"/>
    </source>
</evidence>
<evidence type="ECO:0000313" key="3">
    <source>
        <dbReference type="Proteomes" id="UP000030152"/>
    </source>
</evidence>
<dbReference type="OrthoDB" id="791021at2"/>
<evidence type="ECO:0000256" key="1">
    <source>
        <dbReference type="SAM" id="SignalP"/>
    </source>
</evidence>
<keyword evidence="1" id="KW-0732">Signal</keyword>
<dbReference type="AlphaFoldDB" id="A0A0A2LX89"/>
<accession>A0A0A2LX89</accession>
<dbReference type="Proteomes" id="UP000030152">
    <property type="component" value="Unassembled WGS sequence"/>
</dbReference>
<keyword evidence="3" id="KW-1185">Reference proteome</keyword>
<name>A0A0A2LX89_9FLAO</name>
<sequence length="175" mass="19433">MKKKMNFKALMLGALLLCGASGFAQKIEGTNNPAIDNYDQNYRLGFGLNAGLPTDSNFNFALGADVRFQYDLTKKTSLTLTTGFTNLFADNDIPDLGYIPAKVGFKAFVWEDQFYVMGEVGAGFAVTNHYDQTTFLWAPSIGWASKYIDISARYEGMNDFGTDQIALRFAYGFKL</sequence>
<dbReference type="EMBL" id="JRLX01000047">
    <property type="protein sequence ID" value="KGO84604.1"/>
    <property type="molecule type" value="Genomic_DNA"/>
</dbReference>
<protein>
    <recommendedName>
        <fullName evidence="4">Outer membrane protein beta-barrel domain-containing protein</fullName>
    </recommendedName>
</protein>
<evidence type="ECO:0008006" key="4">
    <source>
        <dbReference type="Google" id="ProtNLM"/>
    </source>
</evidence>
<reference evidence="2 3" key="1">
    <citation type="submission" date="2013-09" db="EMBL/GenBank/DDBJ databases">
        <authorList>
            <person name="Zeng Z."/>
            <person name="Chen C."/>
        </authorList>
    </citation>
    <scope>NUCLEOTIDE SEQUENCE [LARGE SCALE GENOMIC DNA]</scope>
    <source>
        <strain evidence="2 3">WB 3.3-2</strain>
    </source>
</reference>
<comment type="caution">
    <text evidence="2">The sequence shown here is derived from an EMBL/GenBank/DDBJ whole genome shotgun (WGS) entry which is preliminary data.</text>
</comment>